<protein>
    <submittedName>
        <fullName evidence="2">Uncharacterized protein</fullName>
    </submittedName>
</protein>
<dbReference type="AlphaFoldDB" id="A0A8J4Q0H8"/>
<feature type="coiled-coil region" evidence="1">
    <location>
        <begin position="138"/>
        <end position="172"/>
    </location>
</feature>
<gene>
    <name evidence="2" type="ORF">CYY_002229</name>
</gene>
<dbReference type="Proteomes" id="UP000695562">
    <property type="component" value="Unassembled WGS sequence"/>
</dbReference>
<accession>A0A8J4Q0H8</accession>
<sequence length="195" mass="22934">MKEHFQPVLFQDHIDNSLPATWSLIEIEKGKTMGTEAKLHHRNTQNLHNNLHIHHHHHHPLSPNPYSGYSVYNGNSSNNSSHHSHNNLNHNYQNYHNVQMVPMMNPYNNSNNNNPNNNNYFNFNNSQPFHFLQLHSTLSNLSEKLSAQEEKLLMLQSIAKENEEKFKEIENQLCIFTKNINELYEINESMDDRIN</sequence>
<evidence type="ECO:0000256" key="1">
    <source>
        <dbReference type="SAM" id="Coils"/>
    </source>
</evidence>
<keyword evidence="3" id="KW-1185">Reference proteome</keyword>
<evidence type="ECO:0000313" key="2">
    <source>
        <dbReference type="EMBL" id="KAF2076489.1"/>
    </source>
</evidence>
<comment type="caution">
    <text evidence="2">The sequence shown here is derived from an EMBL/GenBank/DDBJ whole genome shotgun (WGS) entry which is preliminary data.</text>
</comment>
<dbReference type="EMBL" id="AJWJ01000059">
    <property type="protein sequence ID" value="KAF2076489.1"/>
    <property type="molecule type" value="Genomic_DNA"/>
</dbReference>
<evidence type="ECO:0000313" key="3">
    <source>
        <dbReference type="Proteomes" id="UP000695562"/>
    </source>
</evidence>
<keyword evidence="1" id="KW-0175">Coiled coil</keyword>
<organism evidence="2 3">
    <name type="scientific">Polysphondylium violaceum</name>
    <dbReference type="NCBI Taxonomy" id="133409"/>
    <lineage>
        <taxon>Eukaryota</taxon>
        <taxon>Amoebozoa</taxon>
        <taxon>Evosea</taxon>
        <taxon>Eumycetozoa</taxon>
        <taxon>Dictyostelia</taxon>
        <taxon>Dictyosteliales</taxon>
        <taxon>Dictyosteliaceae</taxon>
        <taxon>Polysphondylium</taxon>
    </lineage>
</organism>
<name>A0A8J4Q0H8_9MYCE</name>
<proteinExistence type="predicted"/>
<reference evidence="2" key="1">
    <citation type="submission" date="2020-01" db="EMBL/GenBank/DDBJ databases">
        <title>Development of genomics and gene disruption for Polysphondylium violaceum indicates a role for the polyketide synthase stlB in stalk morphogenesis.</title>
        <authorList>
            <person name="Narita B."/>
            <person name="Kawabe Y."/>
            <person name="Kin K."/>
            <person name="Saito T."/>
            <person name="Gibbs R."/>
            <person name="Kuspa A."/>
            <person name="Muzny D."/>
            <person name="Queller D."/>
            <person name="Richards S."/>
            <person name="Strassman J."/>
            <person name="Sucgang R."/>
            <person name="Worley K."/>
            <person name="Schaap P."/>
        </authorList>
    </citation>
    <scope>NUCLEOTIDE SEQUENCE</scope>
    <source>
        <strain evidence="2">QSvi11</strain>
    </source>
</reference>